<dbReference type="SUPFAM" id="SSF88659">
    <property type="entry name" value="Sigma3 and sigma4 domains of RNA polymerase sigma factors"/>
    <property type="match status" value="1"/>
</dbReference>
<dbReference type="CDD" id="cd06171">
    <property type="entry name" value="Sigma70_r4"/>
    <property type="match status" value="1"/>
</dbReference>
<name>A0A1X1XUU0_9MYCO</name>
<protein>
    <recommendedName>
        <fullName evidence="1">RNA polymerase sigma-70 region 4 domain-containing protein</fullName>
    </recommendedName>
</protein>
<feature type="domain" description="RNA polymerase sigma-70 region 4" evidence="1">
    <location>
        <begin position="18"/>
        <end position="67"/>
    </location>
</feature>
<dbReference type="InterPro" id="IPR007630">
    <property type="entry name" value="RNA_pol_sigma70_r4"/>
</dbReference>
<evidence type="ECO:0000313" key="2">
    <source>
        <dbReference type="EMBL" id="ORW02531.1"/>
    </source>
</evidence>
<reference evidence="2 3" key="1">
    <citation type="submission" date="2016-01" db="EMBL/GenBank/DDBJ databases">
        <title>The new phylogeny of the genus Mycobacterium.</title>
        <authorList>
            <person name="Tarcisio F."/>
            <person name="Conor M."/>
            <person name="Antonella G."/>
            <person name="Elisabetta G."/>
            <person name="Giulia F.S."/>
            <person name="Sara T."/>
            <person name="Anna F."/>
            <person name="Clotilde B."/>
            <person name="Roberto B."/>
            <person name="Veronica D.S."/>
            <person name="Fabio R."/>
            <person name="Monica P."/>
            <person name="Olivier J."/>
            <person name="Enrico T."/>
            <person name="Nicola S."/>
        </authorList>
    </citation>
    <scope>NUCLEOTIDE SEQUENCE [LARGE SCALE GENOMIC DNA]</scope>
    <source>
        <strain evidence="2 3">DSM 45166</strain>
    </source>
</reference>
<dbReference type="Gene3D" id="1.10.10.10">
    <property type="entry name" value="Winged helix-like DNA-binding domain superfamily/Winged helix DNA-binding domain"/>
    <property type="match status" value="1"/>
</dbReference>
<comment type="caution">
    <text evidence="2">The sequence shown here is derived from an EMBL/GenBank/DDBJ whole genome shotgun (WGS) entry which is preliminary data.</text>
</comment>
<dbReference type="GO" id="GO:0003700">
    <property type="term" value="F:DNA-binding transcription factor activity"/>
    <property type="evidence" value="ECO:0007669"/>
    <property type="project" value="InterPro"/>
</dbReference>
<dbReference type="AlphaFoldDB" id="A0A1X1XUU0"/>
<accession>A0A1X1XUU0</accession>
<dbReference type="Proteomes" id="UP000193487">
    <property type="component" value="Unassembled WGS sequence"/>
</dbReference>
<dbReference type="InterPro" id="IPR036388">
    <property type="entry name" value="WH-like_DNA-bd_sf"/>
</dbReference>
<sequence>MDIPEADARLDRALMADAMARLSPEHRAVVHRAYYRGLPIAQIAGELGIAEGTAKSRLHYALRTLRQTLREMGVAQ</sequence>
<dbReference type="EMBL" id="LQPE01000132">
    <property type="protein sequence ID" value="ORW02531.1"/>
    <property type="molecule type" value="Genomic_DNA"/>
</dbReference>
<gene>
    <name evidence="2" type="ORF">AWC14_06275</name>
</gene>
<dbReference type="Pfam" id="PF04545">
    <property type="entry name" value="Sigma70_r4"/>
    <property type="match status" value="1"/>
</dbReference>
<keyword evidence="3" id="KW-1185">Reference proteome</keyword>
<organism evidence="2 3">
    <name type="scientific">Mycobacterium kyorinense</name>
    <dbReference type="NCBI Taxonomy" id="487514"/>
    <lineage>
        <taxon>Bacteria</taxon>
        <taxon>Bacillati</taxon>
        <taxon>Actinomycetota</taxon>
        <taxon>Actinomycetes</taxon>
        <taxon>Mycobacteriales</taxon>
        <taxon>Mycobacteriaceae</taxon>
        <taxon>Mycobacterium</taxon>
    </lineage>
</organism>
<evidence type="ECO:0000313" key="3">
    <source>
        <dbReference type="Proteomes" id="UP000193487"/>
    </source>
</evidence>
<dbReference type="GO" id="GO:0006352">
    <property type="term" value="P:DNA-templated transcription initiation"/>
    <property type="evidence" value="ECO:0007669"/>
    <property type="project" value="InterPro"/>
</dbReference>
<dbReference type="OrthoDB" id="3700837at2"/>
<dbReference type="InterPro" id="IPR013324">
    <property type="entry name" value="RNA_pol_sigma_r3/r4-like"/>
</dbReference>
<evidence type="ECO:0000259" key="1">
    <source>
        <dbReference type="Pfam" id="PF04545"/>
    </source>
</evidence>
<proteinExistence type="predicted"/>